<protein>
    <recommendedName>
        <fullName evidence="3">Knr4/Smi1-like domain-containing protein</fullName>
    </recommendedName>
</protein>
<gene>
    <name evidence="1" type="ORF">Aiant_47180</name>
</gene>
<dbReference type="RefSeq" id="WP_189328992.1">
    <property type="nucleotide sequence ID" value="NZ_AP023356.1"/>
</dbReference>
<accession>A0ABM7LXK9</accession>
<evidence type="ECO:0000313" key="1">
    <source>
        <dbReference type="EMBL" id="BCJ44061.1"/>
    </source>
</evidence>
<evidence type="ECO:0008006" key="3">
    <source>
        <dbReference type="Google" id="ProtNLM"/>
    </source>
</evidence>
<reference evidence="1 2" key="1">
    <citation type="submission" date="2020-08" db="EMBL/GenBank/DDBJ databases">
        <title>Whole genome shotgun sequence of Actinoplanes ianthinogenes NBRC 13996.</title>
        <authorList>
            <person name="Komaki H."/>
            <person name="Tamura T."/>
        </authorList>
    </citation>
    <scope>NUCLEOTIDE SEQUENCE [LARGE SCALE GENOMIC DNA]</scope>
    <source>
        <strain evidence="1 2">NBRC 13996</strain>
    </source>
</reference>
<sequence length="310" mass="33394">MTFPQPSVTDPAAAGARLLALATELARHPDPLSGRRLDDLLVALGWEPGRFLRAAGMIALTRDGTIEVYLGNFGDPRELDPDDHPDADALDTATDQPYLDSDALVDAVAEHLDLAPADPFAPDPLGVWGPVPHRLRAGHWAVSLATVQHDSGLDILSMVDFTWGADLTGRLTALIPPPASVTPADASAVAQPLPSDYRWLLDTYGFATLGDLTLVPPDQLRKPDAAGPALRHRLPDSVMATTADGGELCWLMEPDPSREDPDNPDHWSLELRRPGHTERIHSTLLHFLVTRILETRKPATAGEAVTGFDG</sequence>
<organism evidence="1 2">
    <name type="scientific">Actinoplanes ianthinogenes</name>
    <dbReference type="NCBI Taxonomy" id="122358"/>
    <lineage>
        <taxon>Bacteria</taxon>
        <taxon>Bacillati</taxon>
        <taxon>Actinomycetota</taxon>
        <taxon>Actinomycetes</taxon>
        <taxon>Micromonosporales</taxon>
        <taxon>Micromonosporaceae</taxon>
        <taxon>Actinoplanes</taxon>
    </lineage>
</organism>
<dbReference type="EMBL" id="AP023356">
    <property type="protein sequence ID" value="BCJ44061.1"/>
    <property type="molecule type" value="Genomic_DNA"/>
</dbReference>
<keyword evidence="2" id="KW-1185">Reference proteome</keyword>
<name>A0ABM7LXK9_9ACTN</name>
<dbReference type="Proteomes" id="UP000676967">
    <property type="component" value="Chromosome"/>
</dbReference>
<evidence type="ECO:0000313" key="2">
    <source>
        <dbReference type="Proteomes" id="UP000676967"/>
    </source>
</evidence>
<proteinExistence type="predicted"/>